<keyword evidence="7" id="KW-0813">Transport</keyword>
<keyword evidence="10" id="KW-1185">Reference proteome</keyword>
<dbReference type="RefSeq" id="WP_342853469.1">
    <property type="nucleotide sequence ID" value="NZ_JBBMRA010000001.1"/>
</dbReference>
<dbReference type="PANTHER" id="PTHR30558:SF3">
    <property type="entry name" value="BIOPOLYMER TRANSPORT PROTEIN EXBD-RELATED"/>
    <property type="match status" value="1"/>
</dbReference>
<protein>
    <submittedName>
        <fullName evidence="9">Biopolymer transporter ExbD</fullName>
    </submittedName>
</protein>
<gene>
    <name evidence="9" type="ORF">WNY58_01350</name>
</gene>
<evidence type="ECO:0000256" key="4">
    <source>
        <dbReference type="ARBA" id="ARBA00022692"/>
    </source>
</evidence>
<evidence type="ECO:0000313" key="10">
    <source>
        <dbReference type="Proteomes" id="UP001449225"/>
    </source>
</evidence>
<dbReference type="Pfam" id="PF02472">
    <property type="entry name" value="ExbD"/>
    <property type="match status" value="1"/>
</dbReference>
<dbReference type="PANTHER" id="PTHR30558">
    <property type="entry name" value="EXBD MEMBRANE COMPONENT OF PMF-DRIVEN MACROMOLECULE IMPORT SYSTEM"/>
    <property type="match status" value="1"/>
</dbReference>
<keyword evidence="6 8" id="KW-0472">Membrane</keyword>
<evidence type="ECO:0000256" key="3">
    <source>
        <dbReference type="ARBA" id="ARBA00022475"/>
    </source>
</evidence>
<reference evidence="9 10" key="1">
    <citation type="submission" date="2024-03" db="EMBL/GenBank/DDBJ databases">
        <title>Community enrichment and isolation of bacterial strains for fucoidan degradation.</title>
        <authorList>
            <person name="Sichert A."/>
        </authorList>
    </citation>
    <scope>NUCLEOTIDE SEQUENCE [LARGE SCALE GENOMIC DNA]</scope>
    <source>
        <strain evidence="9 10">AS76</strain>
    </source>
</reference>
<evidence type="ECO:0000256" key="6">
    <source>
        <dbReference type="ARBA" id="ARBA00023136"/>
    </source>
</evidence>
<keyword evidence="7" id="KW-0653">Protein transport</keyword>
<evidence type="ECO:0000256" key="7">
    <source>
        <dbReference type="RuleBase" id="RU003879"/>
    </source>
</evidence>
<keyword evidence="3" id="KW-1003">Cell membrane</keyword>
<organism evidence="9 10">
    <name type="scientific">Neptuniibacter pectenicola</name>
    <dbReference type="NCBI Taxonomy" id="1806669"/>
    <lineage>
        <taxon>Bacteria</taxon>
        <taxon>Pseudomonadati</taxon>
        <taxon>Pseudomonadota</taxon>
        <taxon>Gammaproteobacteria</taxon>
        <taxon>Oceanospirillales</taxon>
        <taxon>Oceanospirillaceae</taxon>
        <taxon>Neptuniibacter</taxon>
    </lineage>
</organism>
<keyword evidence="5 8" id="KW-1133">Transmembrane helix</keyword>
<sequence length="131" mass="14345">MLLNNLAPRKKTISITPLIDVVFILLLFFMLSSTFNQKKQLEIKHATSGVSQTEGEAVQIVLQPEGVVEVDGAQYRVGEQSFAQLLNTIAENDSHVRLSARASVSVQSVVKLIDMGYQAGITQLNLSESVE</sequence>
<dbReference type="Proteomes" id="UP001449225">
    <property type="component" value="Unassembled WGS sequence"/>
</dbReference>
<keyword evidence="4 7" id="KW-0812">Transmembrane</keyword>
<dbReference type="EMBL" id="JBBMRA010000001">
    <property type="protein sequence ID" value="MEM5535025.1"/>
    <property type="molecule type" value="Genomic_DNA"/>
</dbReference>
<comment type="caution">
    <text evidence="9">The sequence shown here is derived from an EMBL/GenBank/DDBJ whole genome shotgun (WGS) entry which is preliminary data.</text>
</comment>
<evidence type="ECO:0000256" key="1">
    <source>
        <dbReference type="ARBA" id="ARBA00004162"/>
    </source>
</evidence>
<proteinExistence type="inferred from homology"/>
<dbReference type="InterPro" id="IPR003400">
    <property type="entry name" value="ExbD"/>
</dbReference>
<feature type="transmembrane region" description="Helical" evidence="8">
    <location>
        <begin position="12"/>
        <end position="31"/>
    </location>
</feature>
<name>A0ABU9TMT0_9GAMM</name>
<comment type="subcellular location">
    <subcellularLocation>
        <location evidence="1">Cell membrane</location>
        <topology evidence="1">Single-pass membrane protein</topology>
    </subcellularLocation>
    <subcellularLocation>
        <location evidence="7">Cell membrane</location>
        <topology evidence="7">Single-pass type II membrane protein</topology>
    </subcellularLocation>
</comment>
<evidence type="ECO:0000256" key="2">
    <source>
        <dbReference type="ARBA" id="ARBA00005811"/>
    </source>
</evidence>
<evidence type="ECO:0000256" key="5">
    <source>
        <dbReference type="ARBA" id="ARBA00022989"/>
    </source>
</evidence>
<evidence type="ECO:0000313" key="9">
    <source>
        <dbReference type="EMBL" id="MEM5535025.1"/>
    </source>
</evidence>
<comment type="similarity">
    <text evidence="2 7">Belongs to the ExbD/TolR family.</text>
</comment>
<evidence type="ECO:0000256" key="8">
    <source>
        <dbReference type="SAM" id="Phobius"/>
    </source>
</evidence>
<accession>A0ABU9TMT0</accession>